<protein>
    <submittedName>
        <fullName evidence="2">Uncharacterized protein</fullName>
    </submittedName>
</protein>
<evidence type="ECO:0000256" key="1">
    <source>
        <dbReference type="SAM" id="MobiDB-lite"/>
    </source>
</evidence>
<name>A0ABN2LZ38_9MICO</name>
<dbReference type="Proteomes" id="UP001499938">
    <property type="component" value="Unassembled WGS sequence"/>
</dbReference>
<sequence length="51" mass="5384">MGCCWVMTVPPEVGLRYGVLSSLDTHVFEEDSSEKAAGRPRVSPGSSDATA</sequence>
<evidence type="ECO:0000313" key="3">
    <source>
        <dbReference type="Proteomes" id="UP001499938"/>
    </source>
</evidence>
<reference evidence="2 3" key="1">
    <citation type="journal article" date="2019" name="Int. J. Syst. Evol. Microbiol.">
        <title>The Global Catalogue of Microorganisms (GCM) 10K type strain sequencing project: providing services to taxonomists for standard genome sequencing and annotation.</title>
        <authorList>
            <consortium name="The Broad Institute Genomics Platform"/>
            <consortium name="The Broad Institute Genome Sequencing Center for Infectious Disease"/>
            <person name="Wu L."/>
            <person name="Ma J."/>
        </authorList>
    </citation>
    <scope>NUCLEOTIDE SEQUENCE [LARGE SCALE GENOMIC DNA]</scope>
    <source>
        <strain evidence="2 3">JCM 15592</strain>
    </source>
</reference>
<accession>A0ABN2LZ38</accession>
<dbReference type="EMBL" id="BAAAPO010000045">
    <property type="protein sequence ID" value="GAA1803977.1"/>
    <property type="molecule type" value="Genomic_DNA"/>
</dbReference>
<comment type="caution">
    <text evidence="2">The sequence shown here is derived from an EMBL/GenBank/DDBJ whole genome shotgun (WGS) entry which is preliminary data.</text>
</comment>
<organism evidence="2 3">
    <name type="scientific">Nostocoides veronense</name>
    <dbReference type="NCBI Taxonomy" id="330836"/>
    <lineage>
        <taxon>Bacteria</taxon>
        <taxon>Bacillati</taxon>
        <taxon>Actinomycetota</taxon>
        <taxon>Actinomycetes</taxon>
        <taxon>Micrococcales</taxon>
        <taxon>Intrasporangiaceae</taxon>
        <taxon>Nostocoides</taxon>
    </lineage>
</organism>
<proteinExistence type="predicted"/>
<keyword evidence="3" id="KW-1185">Reference proteome</keyword>
<evidence type="ECO:0000313" key="2">
    <source>
        <dbReference type="EMBL" id="GAA1803977.1"/>
    </source>
</evidence>
<gene>
    <name evidence="2" type="ORF">GCM10009811_29500</name>
</gene>
<feature type="region of interest" description="Disordered" evidence="1">
    <location>
        <begin position="29"/>
        <end position="51"/>
    </location>
</feature>